<gene>
    <name evidence="1" type="ORF">MM415B01290_0004</name>
</gene>
<reference evidence="1" key="1">
    <citation type="submission" date="2020-03" db="EMBL/GenBank/DDBJ databases">
        <title>The deep terrestrial virosphere.</title>
        <authorList>
            <person name="Holmfeldt K."/>
            <person name="Nilsson E."/>
            <person name="Simone D."/>
            <person name="Lopez-Fernandez M."/>
            <person name="Wu X."/>
            <person name="de Brujin I."/>
            <person name="Lundin D."/>
            <person name="Andersson A."/>
            <person name="Bertilsson S."/>
            <person name="Dopson M."/>
        </authorList>
    </citation>
    <scope>NUCLEOTIDE SEQUENCE</scope>
    <source>
        <strain evidence="1">MM415B01290</strain>
    </source>
</reference>
<organism evidence="1">
    <name type="scientific">viral metagenome</name>
    <dbReference type="NCBI Taxonomy" id="1070528"/>
    <lineage>
        <taxon>unclassified sequences</taxon>
        <taxon>metagenomes</taxon>
        <taxon>organismal metagenomes</taxon>
    </lineage>
</organism>
<dbReference type="EMBL" id="MT141371">
    <property type="protein sequence ID" value="QJA59471.1"/>
    <property type="molecule type" value="Genomic_DNA"/>
</dbReference>
<accession>A0A6M3IQB9</accession>
<evidence type="ECO:0000313" key="1">
    <source>
        <dbReference type="EMBL" id="QJA59471.1"/>
    </source>
</evidence>
<dbReference type="AlphaFoldDB" id="A0A6M3IQB9"/>
<name>A0A6M3IQB9_9ZZZZ</name>
<protein>
    <submittedName>
        <fullName evidence="1">Uncharacterized protein</fullName>
    </submittedName>
</protein>
<proteinExistence type="predicted"/>
<sequence>MFDGFNVPESNTTYCPNQFFDVCLPNYSRGVVRLVGYMLRRTLGWCDSEGEPQEAQIQISYSEICEKVGISRPRIKDAVRDAIHGRFIRCIKKGTPGNEDGQGNSATYELRWDKSGTYNKQPETFRGFFEKSGNRTYIPNEFFDVCVRKEPLSVVKIVGAVARLSIGFETKQGHRRNKIAVSFSHFRRYSKIRNRGNLAASIQRAIEKNYILQLREGNFTQNRTEQRANVFSLKWRVVTKRNQKLSSAEYLAERNRKEDEWLQKNGGSNKKVPEEQLQKGTRIEIKLEKLSRSKTREKEELNFGQSEDTTYIRNSKTLARGLKEKRKVNRPFKCSTWAEQFEMLERLDGVLSDRISNVLNWYIEHIGKPFVPEAFSARGFRNKFLQIEDAMMKRYGGINPVEISKDAEWIVDRIFAFEHVPFSKEQLSNAVQNSLDAYRAFRTKLLNIENLQVEDRIHRLAAYLVASIPQSCEYIETWIRKVIQMLNRPNNGKGCGFNFQSYITFSMDMPDFQEMLKQITISYGETLEMLSEVILCTQNEPKTR</sequence>